<sequence>MSEIKNGSQPTWADIEVALATEIVEESKKKSRKWFTAWIVTAAALVASNLAWILGEMK</sequence>
<keyword evidence="1" id="KW-0812">Transmembrane</keyword>
<organism evidence="2">
    <name type="scientific">Siphoviridae sp. ctmTU3</name>
    <dbReference type="NCBI Taxonomy" id="2826453"/>
    <lineage>
        <taxon>Viruses</taxon>
        <taxon>Duplodnaviria</taxon>
        <taxon>Heunggongvirae</taxon>
        <taxon>Uroviricota</taxon>
        <taxon>Caudoviricetes</taxon>
    </lineage>
</organism>
<proteinExistence type="predicted"/>
<accession>A0A8S5NHQ9</accession>
<feature type="transmembrane region" description="Helical" evidence="1">
    <location>
        <begin position="35"/>
        <end position="55"/>
    </location>
</feature>
<keyword evidence="1" id="KW-0472">Membrane</keyword>
<reference evidence="2" key="1">
    <citation type="journal article" date="2021" name="Proc. Natl. Acad. Sci. U.S.A.">
        <title>A Catalog of Tens of Thousands of Viruses from Human Metagenomes Reveals Hidden Associations with Chronic Diseases.</title>
        <authorList>
            <person name="Tisza M.J."/>
            <person name="Buck C.B."/>
        </authorList>
    </citation>
    <scope>NUCLEOTIDE SEQUENCE</scope>
    <source>
        <strain evidence="2">CtmTU3</strain>
    </source>
</reference>
<dbReference type="EMBL" id="BK015169">
    <property type="protein sequence ID" value="DAD93892.1"/>
    <property type="molecule type" value="Genomic_DNA"/>
</dbReference>
<evidence type="ECO:0000256" key="1">
    <source>
        <dbReference type="SAM" id="Phobius"/>
    </source>
</evidence>
<name>A0A8S5NHQ9_9CAUD</name>
<keyword evidence="1" id="KW-1133">Transmembrane helix</keyword>
<protein>
    <submittedName>
        <fullName evidence="2">Uncharacterized protein</fullName>
    </submittedName>
</protein>
<evidence type="ECO:0000313" key="2">
    <source>
        <dbReference type="EMBL" id="DAD93892.1"/>
    </source>
</evidence>